<accession>A0A5S3PX96</accession>
<dbReference type="Proteomes" id="UP000310314">
    <property type="component" value="Unassembled WGS sequence"/>
</dbReference>
<reference evidence="1 2" key="1">
    <citation type="submission" date="2019-05" db="EMBL/GenBank/DDBJ databases">
        <authorList>
            <person name="Zhang J.-Y."/>
            <person name="Feg X."/>
            <person name="Du Z.-J."/>
        </authorList>
    </citation>
    <scope>NUCLEOTIDE SEQUENCE [LARGE SCALE GENOMIC DNA]</scope>
    <source>
        <strain evidence="1 2">RZ26</strain>
    </source>
</reference>
<evidence type="ECO:0008006" key="3">
    <source>
        <dbReference type="Google" id="ProtNLM"/>
    </source>
</evidence>
<comment type="caution">
    <text evidence="1">The sequence shown here is derived from an EMBL/GenBank/DDBJ whole genome shotgun (WGS) entry which is preliminary data.</text>
</comment>
<proteinExistence type="predicted"/>
<dbReference type="AlphaFoldDB" id="A0A5S3PX96"/>
<dbReference type="Gene3D" id="3.40.390.10">
    <property type="entry name" value="Collagenase (Catalytic Domain)"/>
    <property type="match status" value="1"/>
</dbReference>
<dbReference type="RefSeq" id="WP_138655819.1">
    <property type="nucleotide sequence ID" value="NZ_VATY01000001.1"/>
</dbReference>
<evidence type="ECO:0000313" key="2">
    <source>
        <dbReference type="Proteomes" id="UP000310314"/>
    </source>
</evidence>
<dbReference type="EMBL" id="VATY01000001">
    <property type="protein sequence ID" value="TMM57887.1"/>
    <property type="molecule type" value="Genomic_DNA"/>
</dbReference>
<organism evidence="1 2">
    <name type="scientific">Maribacter algarum</name>
    <name type="common">ex Zhang et al. 2020</name>
    <dbReference type="NCBI Taxonomy" id="2578118"/>
    <lineage>
        <taxon>Bacteria</taxon>
        <taxon>Pseudomonadati</taxon>
        <taxon>Bacteroidota</taxon>
        <taxon>Flavobacteriia</taxon>
        <taxon>Flavobacteriales</taxon>
        <taxon>Flavobacteriaceae</taxon>
        <taxon>Maribacter</taxon>
    </lineage>
</organism>
<dbReference type="OrthoDB" id="1114958at2"/>
<gene>
    <name evidence="1" type="ORF">FEE95_00190</name>
</gene>
<evidence type="ECO:0000313" key="1">
    <source>
        <dbReference type="EMBL" id="TMM57887.1"/>
    </source>
</evidence>
<protein>
    <recommendedName>
        <fullName evidence="3">Zinc-binding metallo-peptidase</fullName>
    </recommendedName>
</protein>
<name>A0A5S3PX96_9FLAO</name>
<sequence>MKTTRKLVGLAMVYTIMLSINSCDYYEPPELPIEQENTSEFSDNSSEPKTSNQEDKITLYQVEGEDIIKIQDYEVEGELIEFQNDIAKHQELWELVKKIIPPDYRSKMSQFLIYHGEKTKTSGFVDPTINNLSKWQFAIAIDYAYEKGFDFEDDLVFTIIHEFGHILTLNNEQLTAGVIPNNCTNYYVNKGCSKANSYISTFYNSFWLDIEEEFNALEETIAAKSSFYTKYSDRFISEYAATSPREDIAEVFATFVVQSDVETRNSVVGQKIQLMYEFPELTELRKRIRENNILP</sequence>
<dbReference type="GO" id="GO:0008237">
    <property type="term" value="F:metallopeptidase activity"/>
    <property type="evidence" value="ECO:0007669"/>
    <property type="project" value="InterPro"/>
</dbReference>
<dbReference type="SUPFAM" id="SSF55486">
    <property type="entry name" value="Metalloproteases ('zincins'), catalytic domain"/>
    <property type="match status" value="1"/>
</dbReference>
<dbReference type="InterPro" id="IPR024079">
    <property type="entry name" value="MetalloPept_cat_dom_sf"/>
</dbReference>
<keyword evidence="2" id="KW-1185">Reference proteome</keyword>